<feature type="compositionally biased region" description="Basic residues" evidence="16">
    <location>
        <begin position="31"/>
        <end position="52"/>
    </location>
</feature>
<evidence type="ECO:0000256" key="7">
    <source>
        <dbReference type="ARBA" id="ARBA00023235"/>
    </source>
</evidence>
<feature type="compositionally biased region" description="Low complexity" evidence="16">
    <location>
        <begin position="688"/>
        <end position="700"/>
    </location>
</feature>
<feature type="compositionally biased region" description="Basic and acidic residues" evidence="16">
    <location>
        <begin position="53"/>
        <end position="80"/>
    </location>
</feature>
<dbReference type="OrthoDB" id="10256309at2759"/>
<comment type="similarity">
    <text evidence="4">Belongs to the tRNA pseudouridine synthase TruA family.</text>
</comment>
<feature type="binding site" evidence="15">
    <location>
        <position position="223"/>
    </location>
    <ligand>
        <name>substrate</name>
    </ligand>
</feature>
<keyword evidence="19" id="KW-1185">Reference proteome</keyword>
<feature type="region of interest" description="Disordered" evidence="16">
    <location>
        <begin position="482"/>
        <end position="504"/>
    </location>
</feature>
<comment type="catalytic activity">
    <reaction evidence="9">
        <text>a uridine in tRNA = a pseudouridine in tRNA</text>
        <dbReference type="Rhea" id="RHEA:54572"/>
        <dbReference type="Rhea" id="RHEA-COMP:13339"/>
        <dbReference type="Rhea" id="RHEA-COMP:13934"/>
        <dbReference type="ChEBI" id="CHEBI:65314"/>
        <dbReference type="ChEBI" id="CHEBI:65315"/>
    </reaction>
</comment>
<keyword evidence="5" id="KW-0507">mRNA processing</keyword>
<dbReference type="GO" id="GO:0006397">
    <property type="term" value="P:mRNA processing"/>
    <property type="evidence" value="ECO:0007669"/>
    <property type="project" value="UniProtKB-KW"/>
</dbReference>
<dbReference type="GO" id="GO:0005634">
    <property type="term" value="C:nucleus"/>
    <property type="evidence" value="ECO:0007669"/>
    <property type="project" value="UniProtKB-SubCell"/>
</dbReference>
<evidence type="ECO:0000256" key="15">
    <source>
        <dbReference type="PIRSR" id="PIRSR641708-2"/>
    </source>
</evidence>
<dbReference type="GO" id="GO:0031120">
    <property type="term" value="P:snRNA pseudouridine synthesis"/>
    <property type="evidence" value="ECO:0007669"/>
    <property type="project" value="UniProtKB-ARBA"/>
</dbReference>
<organism evidence="18 19">
    <name type="scientific">Lineolata rhizophorae</name>
    <dbReference type="NCBI Taxonomy" id="578093"/>
    <lineage>
        <taxon>Eukaryota</taxon>
        <taxon>Fungi</taxon>
        <taxon>Dikarya</taxon>
        <taxon>Ascomycota</taxon>
        <taxon>Pezizomycotina</taxon>
        <taxon>Dothideomycetes</taxon>
        <taxon>Dothideomycetes incertae sedis</taxon>
        <taxon>Lineolatales</taxon>
        <taxon>Lineolataceae</taxon>
        <taxon>Lineolata</taxon>
    </lineage>
</organism>
<evidence type="ECO:0000256" key="1">
    <source>
        <dbReference type="ARBA" id="ARBA00001166"/>
    </source>
</evidence>
<comment type="function">
    <text evidence="10">Formation of pseudouridine at positions 27 and 28 in the anticodon stem and loop of transfer RNAs; at positions 34 and 36 of intron-containing precursor tRNA(Ile) and at position 35 in the intron-containing tRNA(Tyr). Catalyzes pseudouridylation at position 44 in U2 snRNA. Also catalyzes pseudouridylation of mRNAs.</text>
</comment>
<evidence type="ECO:0000256" key="16">
    <source>
        <dbReference type="SAM" id="MobiDB-lite"/>
    </source>
</evidence>
<feature type="region of interest" description="Disordered" evidence="16">
    <location>
        <begin position="666"/>
        <end position="702"/>
    </location>
</feature>
<dbReference type="EMBL" id="MU001683">
    <property type="protein sequence ID" value="KAF2456595.1"/>
    <property type="molecule type" value="Genomic_DNA"/>
</dbReference>
<dbReference type="Pfam" id="PF01416">
    <property type="entry name" value="PseudoU_synth_1"/>
    <property type="match status" value="1"/>
</dbReference>
<dbReference type="Proteomes" id="UP000799766">
    <property type="component" value="Unassembled WGS sequence"/>
</dbReference>
<dbReference type="GO" id="GO:0009982">
    <property type="term" value="F:pseudouridine synthase activity"/>
    <property type="evidence" value="ECO:0007669"/>
    <property type="project" value="InterPro"/>
</dbReference>
<evidence type="ECO:0000256" key="3">
    <source>
        <dbReference type="ARBA" id="ARBA00004123"/>
    </source>
</evidence>
<protein>
    <recommendedName>
        <fullName evidence="11">tRNA pseudouridine synthase 1</fullName>
    </recommendedName>
    <alternativeName>
        <fullName evidence="12">tRNA pseudouridylate synthase 1</fullName>
    </alternativeName>
    <alternativeName>
        <fullName evidence="13">tRNA-uridine isomerase 1</fullName>
    </alternativeName>
</protein>
<dbReference type="PANTHER" id="PTHR11142">
    <property type="entry name" value="PSEUDOURIDYLATE SYNTHASE"/>
    <property type="match status" value="1"/>
</dbReference>
<dbReference type="InterPro" id="IPR001406">
    <property type="entry name" value="PsdUridine_synth_TruA"/>
</dbReference>
<evidence type="ECO:0000256" key="8">
    <source>
        <dbReference type="ARBA" id="ARBA00023242"/>
    </source>
</evidence>
<gene>
    <name evidence="18" type="ORF">BDY21DRAFT_347654</name>
</gene>
<comment type="catalytic activity">
    <reaction evidence="2">
        <text>uridine in snRNA = pseudouridine in snRNA</text>
        <dbReference type="Rhea" id="RHEA:51124"/>
        <dbReference type="Rhea" id="RHEA-COMP:12891"/>
        <dbReference type="Rhea" id="RHEA-COMP:12892"/>
        <dbReference type="ChEBI" id="CHEBI:65314"/>
        <dbReference type="ChEBI" id="CHEBI:65315"/>
    </reaction>
</comment>
<evidence type="ECO:0000313" key="18">
    <source>
        <dbReference type="EMBL" id="KAF2456595.1"/>
    </source>
</evidence>
<accession>A0A6A6NXR6</accession>
<evidence type="ECO:0000259" key="17">
    <source>
        <dbReference type="Pfam" id="PF01416"/>
    </source>
</evidence>
<dbReference type="PANTHER" id="PTHR11142:SF4">
    <property type="entry name" value="PSEUDOURIDYLATE SYNTHASE 1 HOMOLOG"/>
    <property type="match status" value="1"/>
</dbReference>
<evidence type="ECO:0000256" key="6">
    <source>
        <dbReference type="ARBA" id="ARBA00022694"/>
    </source>
</evidence>
<evidence type="ECO:0000256" key="14">
    <source>
        <dbReference type="PIRSR" id="PIRSR641708-1"/>
    </source>
</evidence>
<evidence type="ECO:0000313" key="19">
    <source>
        <dbReference type="Proteomes" id="UP000799766"/>
    </source>
</evidence>
<dbReference type="InterPro" id="IPR020103">
    <property type="entry name" value="PsdUridine_synth_cat_dom_sf"/>
</dbReference>
<dbReference type="InterPro" id="IPR020094">
    <property type="entry name" value="TruA/RsuA/RluB/E/F_N"/>
</dbReference>
<sequence length="728" mass="81086">MASESGDAARDEPPKNDNSGQGEQDRQDNFRKRKRDDRGKLKHGSRGKRKNLGRKEYFENQLDRRERNEVEKAKRRRTEEGGGETATPNGPPAFSKEEIEAEEKRPKRKVAVMIGYSGSGYKGMQITPSEKTIEGDLFTAFVLAGAISKANADDPKKSSLVRCARTDKGVHAAGNVISLKLIVEDPDIVERINAHLGPQIRVWGIERALGSFSCYQACDSRWYEYLIPSYAFLPPHPNSFLGKQLREVAEKEGDLQGYEERQKEVRGWWESKEEEFVKPALEKLDPEIRLLVERALFREEITGEGADSSSGSDVADEKLQAPYNDPADVSKELPPGDALAQLSIDTRKELTAGIRTIKAAYIEAARTYQIDDARLARVREALGKYVGTQNYHNYTVGKNGKDPSVKRHIKSFEVDIATVFDDKKREGTGPVKQDGVGSMEENSVSVETTKEKSKESTPAAGKKGVMDQPSEVEVWEAQSEATRVEPETADQTVQPAPVTPAPRVDDKTQYLSLRVHGQSFMMHQIRKMVGMASLVVRCGCPPERIKESLRYDTAISIPKAPGLGLLLERPVFDSYNAKAEEHGRAPIAFDKYEKELVEFKRKEIYGRMRAEEVADNVFYNFYAHVDSYREPIFLYLTSAGIPAAKSRITADPGSKAAIKDRDFKQRNWGKKKAPSKKWQEAPVTGSRTEATTETAGAQEETISDTRVVGGIAGVDSDEETVAVSEEEG</sequence>
<evidence type="ECO:0000256" key="5">
    <source>
        <dbReference type="ARBA" id="ARBA00022664"/>
    </source>
</evidence>
<feature type="region of interest" description="Disordered" evidence="16">
    <location>
        <begin position="424"/>
        <end position="470"/>
    </location>
</feature>
<name>A0A6A6NXR6_9PEZI</name>
<feature type="domain" description="Pseudouridine synthase I TruA alpha/beta" evidence="17">
    <location>
        <begin position="506"/>
        <end position="573"/>
    </location>
</feature>
<dbReference type="Gene3D" id="3.30.70.660">
    <property type="entry name" value="Pseudouridine synthase I, catalytic domain, C-terminal subdomain"/>
    <property type="match status" value="1"/>
</dbReference>
<dbReference type="GO" id="GO:1990481">
    <property type="term" value="P:mRNA pseudouridine synthesis"/>
    <property type="evidence" value="ECO:0007669"/>
    <property type="project" value="TreeGrafter"/>
</dbReference>
<evidence type="ECO:0000256" key="2">
    <source>
        <dbReference type="ARBA" id="ARBA00001832"/>
    </source>
</evidence>
<dbReference type="InterPro" id="IPR020095">
    <property type="entry name" value="PsdUridine_synth_TruA_C"/>
</dbReference>
<comment type="subcellular location">
    <subcellularLocation>
        <location evidence="3">Nucleus</location>
    </subcellularLocation>
</comment>
<keyword evidence="6" id="KW-0819">tRNA processing</keyword>
<feature type="region of interest" description="Disordered" evidence="16">
    <location>
        <begin position="1"/>
        <end position="106"/>
    </location>
</feature>
<dbReference type="FunFam" id="3.30.70.580:FF:000002">
    <property type="entry name" value="tRNA pseudouridine synthase"/>
    <property type="match status" value="1"/>
</dbReference>
<evidence type="ECO:0000256" key="12">
    <source>
        <dbReference type="ARBA" id="ARBA00079072"/>
    </source>
</evidence>
<dbReference type="GO" id="GO:0003723">
    <property type="term" value="F:RNA binding"/>
    <property type="evidence" value="ECO:0007669"/>
    <property type="project" value="InterPro"/>
</dbReference>
<dbReference type="GO" id="GO:0031119">
    <property type="term" value="P:tRNA pseudouridine synthesis"/>
    <property type="evidence" value="ECO:0007669"/>
    <property type="project" value="InterPro"/>
</dbReference>
<evidence type="ECO:0000256" key="9">
    <source>
        <dbReference type="ARBA" id="ARBA00036943"/>
    </source>
</evidence>
<feature type="compositionally biased region" description="Basic and acidic residues" evidence="16">
    <location>
        <begin position="95"/>
        <end position="105"/>
    </location>
</feature>
<dbReference type="InterPro" id="IPR020097">
    <property type="entry name" value="PsdUridine_synth_TruA_a/b_dom"/>
</dbReference>
<dbReference type="AlphaFoldDB" id="A0A6A6NXR6"/>
<evidence type="ECO:0000256" key="10">
    <source>
        <dbReference type="ARBA" id="ARBA00053072"/>
    </source>
</evidence>
<proteinExistence type="inferred from homology"/>
<dbReference type="CDD" id="cd02568">
    <property type="entry name" value="PseudoU_synth_PUS1_PUS2"/>
    <property type="match status" value="1"/>
</dbReference>
<evidence type="ECO:0000256" key="13">
    <source>
        <dbReference type="ARBA" id="ARBA00080858"/>
    </source>
</evidence>
<keyword evidence="7" id="KW-0413">Isomerase</keyword>
<keyword evidence="8" id="KW-0539">Nucleus</keyword>
<dbReference type="InterPro" id="IPR041708">
    <property type="entry name" value="PUS1/PUS2-like"/>
</dbReference>
<dbReference type="Gene3D" id="3.30.70.580">
    <property type="entry name" value="Pseudouridine synthase I, catalytic domain, N-terminal subdomain"/>
    <property type="match status" value="1"/>
</dbReference>
<dbReference type="FunFam" id="3.30.70.660:FF:000002">
    <property type="entry name" value="tRNA pseudouridine synthase"/>
    <property type="match status" value="1"/>
</dbReference>
<dbReference type="SUPFAM" id="SSF55120">
    <property type="entry name" value="Pseudouridine synthase"/>
    <property type="match status" value="1"/>
</dbReference>
<reference evidence="18" key="1">
    <citation type="journal article" date="2020" name="Stud. Mycol.">
        <title>101 Dothideomycetes genomes: a test case for predicting lifestyles and emergence of pathogens.</title>
        <authorList>
            <person name="Haridas S."/>
            <person name="Albert R."/>
            <person name="Binder M."/>
            <person name="Bloem J."/>
            <person name="Labutti K."/>
            <person name="Salamov A."/>
            <person name="Andreopoulos B."/>
            <person name="Baker S."/>
            <person name="Barry K."/>
            <person name="Bills G."/>
            <person name="Bluhm B."/>
            <person name="Cannon C."/>
            <person name="Castanera R."/>
            <person name="Culley D."/>
            <person name="Daum C."/>
            <person name="Ezra D."/>
            <person name="Gonzalez J."/>
            <person name="Henrissat B."/>
            <person name="Kuo A."/>
            <person name="Liang C."/>
            <person name="Lipzen A."/>
            <person name="Lutzoni F."/>
            <person name="Magnuson J."/>
            <person name="Mondo S."/>
            <person name="Nolan M."/>
            <person name="Ohm R."/>
            <person name="Pangilinan J."/>
            <person name="Park H.-J."/>
            <person name="Ramirez L."/>
            <person name="Alfaro M."/>
            <person name="Sun H."/>
            <person name="Tritt A."/>
            <person name="Yoshinaga Y."/>
            <person name="Zwiers L.-H."/>
            <person name="Turgeon B."/>
            <person name="Goodwin S."/>
            <person name="Spatafora J."/>
            <person name="Crous P."/>
            <person name="Grigoriev I."/>
        </authorList>
    </citation>
    <scope>NUCLEOTIDE SEQUENCE</scope>
    <source>
        <strain evidence="18">ATCC 16933</strain>
    </source>
</reference>
<feature type="active site" description="Nucleophile" evidence="14">
    <location>
        <position position="167"/>
    </location>
</feature>
<evidence type="ECO:0000256" key="11">
    <source>
        <dbReference type="ARBA" id="ARBA00073968"/>
    </source>
</evidence>
<evidence type="ECO:0000256" key="4">
    <source>
        <dbReference type="ARBA" id="ARBA00009375"/>
    </source>
</evidence>
<comment type="catalytic activity">
    <reaction evidence="1">
        <text>a uridine in mRNA = a pseudouridine in mRNA</text>
        <dbReference type="Rhea" id="RHEA:56644"/>
        <dbReference type="Rhea" id="RHEA-COMP:14658"/>
        <dbReference type="Rhea" id="RHEA-COMP:14659"/>
        <dbReference type="ChEBI" id="CHEBI:65314"/>
        <dbReference type="ChEBI" id="CHEBI:65315"/>
    </reaction>
</comment>